<comment type="similarity">
    <text evidence="2">Belongs to the ESF1 family.</text>
</comment>
<feature type="domain" description="NUC153" evidence="6">
    <location>
        <begin position="670"/>
        <end position="698"/>
    </location>
</feature>
<keyword evidence="4" id="KW-0539">Nucleus</keyword>
<feature type="region of interest" description="Disordered" evidence="5">
    <location>
        <begin position="107"/>
        <end position="148"/>
    </location>
</feature>
<evidence type="ECO:0000256" key="1">
    <source>
        <dbReference type="ARBA" id="ARBA00004604"/>
    </source>
</evidence>
<dbReference type="InterPro" id="IPR012580">
    <property type="entry name" value="NUC153"/>
</dbReference>
<accession>A0A1Q3F133</accession>
<evidence type="ECO:0000259" key="7">
    <source>
        <dbReference type="Pfam" id="PF25121"/>
    </source>
</evidence>
<evidence type="ECO:0000256" key="4">
    <source>
        <dbReference type="ARBA" id="ARBA00023242"/>
    </source>
</evidence>
<dbReference type="AlphaFoldDB" id="A0A1Q3F133"/>
<reference evidence="8" key="1">
    <citation type="submission" date="2017-01" db="EMBL/GenBank/DDBJ databases">
        <title>A deep insight into the sialotranscriptome of adult male and female Cluex tarsalis mosquitoes.</title>
        <authorList>
            <person name="Ribeiro J.M."/>
            <person name="Moreira F."/>
            <person name="Bernard K.A."/>
            <person name="Calvo E."/>
        </authorList>
    </citation>
    <scope>NUCLEOTIDE SEQUENCE</scope>
    <source>
        <strain evidence="8">Kern County</strain>
        <tissue evidence="8">Salivary glands</tissue>
    </source>
</reference>
<feature type="region of interest" description="Disordered" evidence="5">
    <location>
        <begin position="164"/>
        <end position="184"/>
    </location>
</feature>
<name>A0A1Q3F133_CULTA</name>
<evidence type="ECO:0000256" key="3">
    <source>
        <dbReference type="ARBA" id="ARBA00023054"/>
    </source>
</evidence>
<feature type="compositionally biased region" description="Basic and acidic residues" evidence="5">
    <location>
        <begin position="439"/>
        <end position="452"/>
    </location>
</feature>
<dbReference type="EMBL" id="GFDL01013778">
    <property type="protein sequence ID" value="JAV21267.1"/>
    <property type="molecule type" value="Transcribed_RNA"/>
</dbReference>
<feature type="compositionally biased region" description="Basic residues" evidence="5">
    <location>
        <begin position="517"/>
        <end position="531"/>
    </location>
</feature>
<feature type="compositionally biased region" description="Low complexity" evidence="5">
    <location>
        <begin position="17"/>
        <end position="34"/>
    </location>
</feature>
<organism evidence="8">
    <name type="scientific">Culex tarsalis</name>
    <name type="common">Encephalitis mosquito</name>
    <dbReference type="NCBI Taxonomy" id="7177"/>
    <lineage>
        <taxon>Eukaryota</taxon>
        <taxon>Metazoa</taxon>
        <taxon>Ecdysozoa</taxon>
        <taxon>Arthropoda</taxon>
        <taxon>Hexapoda</taxon>
        <taxon>Insecta</taxon>
        <taxon>Pterygota</taxon>
        <taxon>Neoptera</taxon>
        <taxon>Endopterygota</taxon>
        <taxon>Diptera</taxon>
        <taxon>Nematocera</taxon>
        <taxon>Culicoidea</taxon>
        <taxon>Culicidae</taxon>
        <taxon>Culicinae</taxon>
        <taxon>Culicini</taxon>
        <taxon>Culex</taxon>
        <taxon>Culex</taxon>
    </lineage>
</organism>
<dbReference type="Pfam" id="PF25121">
    <property type="entry name" value="RRM_ESF1"/>
    <property type="match status" value="1"/>
</dbReference>
<comment type="subcellular location">
    <subcellularLocation>
        <location evidence="1">Nucleus</location>
        <location evidence="1">Nucleolus</location>
    </subcellularLocation>
</comment>
<dbReference type="InterPro" id="IPR039754">
    <property type="entry name" value="Esf1"/>
</dbReference>
<feature type="compositionally biased region" description="Acidic residues" evidence="5">
    <location>
        <begin position="111"/>
        <end position="125"/>
    </location>
</feature>
<dbReference type="InterPro" id="IPR056750">
    <property type="entry name" value="RRM_ESF1"/>
</dbReference>
<dbReference type="Pfam" id="PF08159">
    <property type="entry name" value="NUC153"/>
    <property type="match status" value="1"/>
</dbReference>
<feature type="region of interest" description="Disordered" evidence="5">
    <location>
        <begin position="252"/>
        <end position="287"/>
    </location>
</feature>
<feature type="domain" description="ESF1 RRM" evidence="7">
    <location>
        <begin position="206"/>
        <end position="355"/>
    </location>
</feature>
<feature type="compositionally biased region" description="Acidic residues" evidence="5">
    <location>
        <begin position="270"/>
        <end position="281"/>
    </location>
</feature>
<feature type="region of interest" description="Disordered" evidence="5">
    <location>
        <begin position="415"/>
        <end position="605"/>
    </location>
</feature>
<feature type="compositionally biased region" description="Acidic residues" evidence="5">
    <location>
        <begin position="418"/>
        <end position="438"/>
    </location>
</feature>
<protein>
    <submittedName>
        <fullName evidence="8">Uncharacterized protein</fullName>
    </submittedName>
</protein>
<evidence type="ECO:0000256" key="2">
    <source>
        <dbReference type="ARBA" id="ARBA00009087"/>
    </source>
</evidence>
<dbReference type="GO" id="GO:0005730">
    <property type="term" value="C:nucleolus"/>
    <property type="evidence" value="ECO:0007669"/>
    <property type="project" value="UniProtKB-SubCell"/>
</dbReference>
<proteinExistence type="inferred from homology"/>
<dbReference type="GO" id="GO:0006364">
    <property type="term" value="P:rRNA processing"/>
    <property type="evidence" value="ECO:0007669"/>
    <property type="project" value="InterPro"/>
</dbReference>
<feature type="compositionally biased region" description="Acidic residues" evidence="5">
    <location>
        <begin position="172"/>
        <end position="184"/>
    </location>
</feature>
<dbReference type="GO" id="GO:0003723">
    <property type="term" value="F:RNA binding"/>
    <property type="evidence" value="ECO:0007669"/>
    <property type="project" value="TreeGrafter"/>
</dbReference>
<evidence type="ECO:0000313" key="8">
    <source>
        <dbReference type="EMBL" id="JAV21267.1"/>
    </source>
</evidence>
<evidence type="ECO:0000256" key="5">
    <source>
        <dbReference type="SAM" id="MobiDB-lite"/>
    </source>
</evidence>
<keyword evidence="3" id="KW-0175">Coiled coil</keyword>
<feature type="compositionally biased region" description="Acidic residues" evidence="5">
    <location>
        <begin position="539"/>
        <end position="549"/>
    </location>
</feature>
<dbReference type="PANTHER" id="PTHR12202:SF0">
    <property type="entry name" value="ESF1 HOMOLOG"/>
    <property type="match status" value="1"/>
</dbReference>
<feature type="compositionally biased region" description="Basic and acidic residues" evidence="5">
    <location>
        <begin position="460"/>
        <end position="488"/>
    </location>
</feature>
<dbReference type="PANTHER" id="PTHR12202">
    <property type="entry name" value="ESF1 HOMOLOG"/>
    <property type="match status" value="1"/>
</dbReference>
<feature type="compositionally biased region" description="Basic and acidic residues" evidence="5">
    <location>
        <begin position="139"/>
        <end position="148"/>
    </location>
</feature>
<evidence type="ECO:0000259" key="6">
    <source>
        <dbReference type="Pfam" id="PF08159"/>
    </source>
</evidence>
<feature type="compositionally biased region" description="Basic and acidic residues" evidence="5">
    <location>
        <begin position="564"/>
        <end position="573"/>
    </location>
</feature>
<feature type="region of interest" description="Disordered" evidence="5">
    <location>
        <begin position="1"/>
        <end position="41"/>
    </location>
</feature>
<sequence length="743" mass="85061">MAKPKKDRQLKQPSSSKNGTPKTAKATTAANGNAVDGGPSRIWTDQRFAHLVNDPRFKGIPRTEKKVKIDKRFQSMFSDERFNVKHVVDKYGRKVQQKAESEELRKYYELGSDEEVDQKEGEDGETSGSEVDSLELNEEEKAMTMSEKVKGRLEDLEVDYARGEGAIASDSSSDDDSEVEQEEDEVFIEHVWGELDADAEQTEESTRRLALCNIDWDRVRAVDIMVMLSSFLPRGSTIMSITIYPSEFGKERMAEEEARGPQELTGANSDVDDSSDEDDDEEAKKEKQIERLREYQLNRLKYYYAVVECDTVATADKLYKECDGVEYESTANKIDLRFIPDDMEFDEADVKERCTELPEAGRYEPRVFTTTALNQAKVELTWDENDVERKEFNEKIRAGKLTDLTDTDLKRYIKCSSSEDEDEDGSGGGEDSQEESDEEPKSTKLSKQDRIAQYKALLGELKEQEEKEKEEKVEMEFTWKVNGENEEKQDSDEGSEGEKKRSNDINPFEKILEKAKEKKKRRKELKKKKKRGELNGDGEAADESSDDDLPFGVDLNDPFFASAFDEKEFDLRKPSKKDKKKQKSAEEEQDEEEAARKRAELELILDDGEDDKSHFNLKRIQENEIDLKNVSKSKRKRILKKTRKQIEEQRVQNAAVAAATGDDFDIDLGDDRFRAVYERPEFSIDPTNPSFKKTKGMERLIEEKLKKRPLGEGDVPAAVEPKKAKKDVSTTLLVKSIKRKIGK</sequence>